<dbReference type="Proteomes" id="UP001225933">
    <property type="component" value="Unassembled WGS sequence"/>
</dbReference>
<evidence type="ECO:0000313" key="2">
    <source>
        <dbReference type="Proteomes" id="UP001225933"/>
    </source>
</evidence>
<sequence>MKRTDFSPQIWWSAMDRGIEFTNHLAKDFIKDFNFKNWLRTGSIEHSSLEIHQIAQLEDTLGDKYEYLQNNEYYHRVFFKNNFGINIYANTIEDLRQKAFDNKNTQIQYEFRIDNLNHFITFHFNNWLNFETYEDWFRWRLYYYFLVNKLDGQLSRIYNYYWSIVLGELNLYTNFFNSVEQYKKFRDEYEEINKESEIIFREYQEKLNESK</sequence>
<dbReference type="EMBL" id="JAUHGV010000001">
    <property type="protein sequence ID" value="MDN4011063.1"/>
    <property type="molecule type" value="Genomic_DNA"/>
</dbReference>
<evidence type="ECO:0000313" key="1">
    <source>
        <dbReference type="EMBL" id="MDN4011063.1"/>
    </source>
</evidence>
<name>A0AAJ1R3L0_9FLAO</name>
<dbReference type="AlphaFoldDB" id="A0AAJ1R3L0"/>
<dbReference type="RefSeq" id="WP_214589383.1">
    <property type="nucleotide sequence ID" value="NZ_JAUHGV010000001.1"/>
</dbReference>
<protein>
    <submittedName>
        <fullName evidence="1">Uncharacterized protein</fullName>
    </submittedName>
</protein>
<proteinExistence type="predicted"/>
<gene>
    <name evidence="1" type="ORF">QX233_01175</name>
</gene>
<comment type="caution">
    <text evidence="1">The sequence shown here is derived from an EMBL/GenBank/DDBJ whole genome shotgun (WGS) entry which is preliminary data.</text>
</comment>
<reference evidence="1" key="1">
    <citation type="submission" date="2023-06" db="EMBL/GenBank/DDBJ databases">
        <title>Two Chryseobacterium gambrini strains from China.</title>
        <authorList>
            <person name="Zeng J."/>
            <person name="Wu Y."/>
        </authorList>
    </citation>
    <scope>NUCLEOTIDE SEQUENCE</scope>
    <source>
        <strain evidence="1">SQ219</strain>
    </source>
</reference>
<accession>A0AAJ1R3L0</accession>
<organism evidence="1 2">
    <name type="scientific">Chryseobacterium gambrini</name>
    <dbReference type="NCBI Taxonomy" id="373672"/>
    <lineage>
        <taxon>Bacteria</taxon>
        <taxon>Pseudomonadati</taxon>
        <taxon>Bacteroidota</taxon>
        <taxon>Flavobacteriia</taxon>
        <taxon>Flavobacteriales</taxon>
        <taxon>Weeksellaceae</taxon>
        <taxon>Chryseobacterium group</taxon>
        <taxon>Chryseobacterium</taxon>
    </lineage>
</organism>